<dbReference type="AlphaFoldDB" id="A0A655US64"/>
<proteinExistence type="predicted"/>
<evidence type="ECO:0000313" key="2">
    <source>
        <dbReference type="Proteomes" id="UP000046067"/>
    </source>
</evidence>
<gene>
    <name evidence="1" type="ORF">ERS013201_00268</name>
</gene>
<dbReference type="Proteomes" id="UP000046067">
    <property type="component" value="Unassembled WGS sequence"/>
</dbReference>
<accession>A0A655US64</accession>
<sequence length="45" mass="5110">MPLTPTEFGVLFPNFSLIKKRAKSGHFGANIGKTPFCSFLDFYHF</sequence>
<dbReference type="EMBL" id="CWQJ01000001">
    <property type="protein sequence ID" value="CSB55665.1"/>
    <property type="molecule type" value="Genomic_DNA"/>
</dbReference>
<evidence type="ECO:0000313" key="1">
    <source>
        <dbReference type="EMBL" id="CSB55665.1"/>
    </source>
</evidence>
<name>A0A655US64_VIBCL</name>
<reference evidence="1 2" key="1">
    <citation type="submission" date="2015-07" db="EMBL/GenBank/DDBJ databases">
        <authorList>
            <consortium name="Pathogen Informatics"/>
        </authorList>
    </citation>
    <scope>NUCLEOTIDE SEQUENCE [LARGE SCALE GENOMIC DNA]</scope>
    <source>
        <strain evidence="1 2">A325</strain>
    </source>
</reference>
<protein>
    <submittedName>
        <fullName evidence="1">Uncharacterized protein</fullName>
    </submittedName>
</protein>
<organism evidence="1 2">
    <name type="scientific">Vibrio cholerae</name>
    <dbReference type="NCBI Taxonomy" id="666"/>
    <lineage>
        <taxon>Bacteria</taxon>
        <taxon>Pseudomonadati</taxon>
        <taxon>Pseudomonadota</taxon>
        <taxon>Gammaproteobacteria</taxon>
        <taxon>Vibrionales</taxon>
        <taxon>Vibrionaceae</taxon>
        <taxon>Vibrio</taxon>
    </lineage>
</organism>